<gene>
    <name evidence="5" type="primary">prtR</name>
    <name evidence="5" type="ORF">MARSALSMR5_01869</name>
</gene>
<dbReference type="GO" id="GO:0003677">
    <property type="term" value="F:DNA binding"/>
    <property type="evidence" value="ECO:0007669"/>
    <property type="project" value="UniProtKB-KW"/>
</dbReference>
<dbReference type="PROSITE" id="PS50943">
    <property type="entry name" value="HTH_CROC1"/>
    <property type="match status" value="1"/>
</dbReference>
<dbReference type="SMART" id="SM00530">
    <property type="entry name" value="HTH_XRE"/>
    <property type="match status" value="1"/>
</dbReference>
<organism evidence="5 6">
    <name type="scientific">Marinobacter salarius</name>
    <dbReference type="NCBI Taxonomy" id="1420917"/>
    <lineage>
        <taxon>Bacteria</taxon>
        <taxon>Pseudomonadati</taxon>
        <taxon>Pseudomonadota</taxon>
        <taxon>Gammaproteobacteria</taxon>
        <taxon>Pseudomonadales</taxon>
        <taxon>Marinobacteraceae</taxon>
        <taxon>Marinobacter</taxon>
    </lineage>
</organism>
<evidence type="ECO:0000256" key="2">
    <source>
        <dbReference type="ARBA" id="ARBA00023125"/>
    </source>
</evidence>
<dbReference type="PANTHER" id="PTHR40661:SF2">
    <property type="entry name" value="HTH-TYPE TRANSCRIPTIONAL REGULATOR PRTR"/>
    <property type="match status" value="1"/>
</dbReference>
<feature type="domain" description="HTH cro/C1-type" evidence="4">
    <location>
        <begin position="7"/>
        <end position="60"/>
    </location>
</feature>
<dbReference type="InterPro" id="IPR010982">
    <property type="entry name" value="Lambda_DNA-bd_dom_sf"/>
</dbReference>
<protein>
    <submittedName>
        <fullName evidence="5">HTH-type transcriptional regulator PrtR</fullName>
    </submittedName>
</protein>
<dbReference type="CDD" id="cd00093">
    <property type="entry name" value="HTH_XRE"/>
    <property type="match status" value="1"/>
</dbReference>
<keyword evidence="1" id="KW-0805">Transcription regulation</keyword>
<reference evidence="5 6" key="1">
    <citation type="submission" date="2017-04" db="EMBL/GenBank/DDBJ databases">
        <title>Genome Sequence of Marinobacter salarius strain SMR5 Isolated from a culture of the Diatom Skeletonema marinoi.</title>
        <authorList>
            <person name="Topel M."/>
            <person name="Pinder M.I.M."/>
            <person name="Johansson O.N."/>
            <person name="Kourtchenko O."/>
            <person name="Godhe A."/>
            <person name="Clarke A.K."/>
        </authorList>
    </citation>
    <scope>NUCLEOTIDE SEQUENCE [LARGE SCALE GENOMIC DNA]</scope>
    <source>
        <strain evidence="5 6">SMR5</strain>
    </source>
</reference>
<dbReference type="Gene3D" id="1.10.260.40">
    <property type="entry name" value="lambda repressor-like DNA-binding domains"/>
    <property type="match status" value="1"/>
</dbReference>
<dbReference type="EMBL" id="CP020931">
    <property type="protein sequence ID" value="ARM83947.1"/>
    <property type="molecule type" value="Genomic_DNA"/>
</dbReference>
<dbReference type="RefSeq" id="WP_085680295.1">
    <property type="nucleotide sequence ID" value="NZ_CP020931.1"/>
</dbReference>
<dbReference type="Proteomes" id="UP000193100">
    <property type="component" value="Chromosome"/>
</dbReference>
<dbReference type="AlphaFoldDB" id="A0A1W6K966"/>
<dbReference type="Pfam" id="PF00717">
    <property type="entry name" value="Peptidase_S24"/>
    <property type="match status" value="1"/>
</dbReference>
<evidence type="ECO:0000259" key="4">
    <source>
        <dbReference type="PROSITE" id="PS50943"/>
    </source>
</evidence>
<dbReference type="InterPro" id="IPR015927">
    <property type="entry name" value="Peptidase_S24_S26A/B/C"/>
</dbReference>
<keyword evidence="3" id="KW-0804">Transcription</keyword>
<evidence type="ECO:0000313" key="5">
    <source>
        <dbReference type="EMBL" id="ARM83947.1"/>
    </source>
</evidence>
<evidence type="ECO:0000313" key="6">
    <source>
        <dbReference type="Proteomes" id="UP000193100"/>
    </source>
</evidence>
<sequence>MALGKRLKQAREAAGWSQEKLARVVGMTQAAIGALEKRDSRQSSKAADLAKALDISLEWLVSGEGPQQRTSANAKVAYMPNVSQSKNQVQGVQENELEFFGRMDAWDSDTPLGPDEVELPLFREVEMAAGGGRTEVIENHGAKLRFAKSTLSRAGVEPANAACATVKGNSMERLIPDGTTVGVDTGDKEIRDGEIYAFDHDGMLRVKYLQRRPGGGLRVISENISEYPAEDYDAEDVAENIRLIGRVFWWSVLR</sequence>
<evidence type="ECO:0000256" key="1">
    <source>
        <dbReference type="ARBA" id="ARBA00023015"/>
    </source>
</evidence>
<dbReference type="InterPro" id="IPR036286">
    <property type="entry name" value="LexA/Signal_pep-like_sf"/>
</dbReference>
<dbReference type="InterPro" id="IPR001387">
    <property type="entry name" value="Cro/C1-type_HTH"/>
</dbReference>
<proteinExistence type="predicted"/>
<dbReference type="InterPro" id="IPR039418">
    <property type="entry name" value="LexA-like"/>
</dbReference>
<dbReference type="CDD" id="cd06529">
    <property type="entry name" value="S24_LexA-like"/>
    <property type="match status" value="1"/>
</dbReference>
<dbReference type="PANTHER" id="PTHR40661">
    <property type="match status" value="1"/>
</dbReference>
<dbReference type="Gene3D" id="2.10.109.10">
    <property type="entry name" value="Umud Fragment, subunit A"/>
    <property type="match status" value="1"/>
</dbReference>
<accession>A0A1W6K966</accession>
<keyword evidence="2" id="KW-0238">DNA-binding</keyword>
<dbReference type="GeneID" id="77255829"/>
<name>A0A1W6K966_9GAMM</name>
<dbReference type="SUPFAM" id="SSF47413">
    <property type="entry name" value="lambda repressor-like DNA-binding domains"/>
    <property type="match status" value="1"/>
</dbReference>
<dbReference type="Pfam" id="PF01381">
    <property type="entry name" value="HTH_3"/>
    <property type="match status" value="1"/>
</dbReference>
<dbReference type="SUPFAM" id="SSF51306">
    <property type="entry name" value="LexA/Signal peptidase"/>
    <property type="match status" value="1"/>
</dbReference>
<evidence type="ECO:0000256" key="3">
    <source>
        <dbReference type="ARBA" id="ARBA00023163"/>
    </source>
</evidence>